<keyword evidence="2" id="KW-0067">ATP-binding</keyword>
<comment type="caution">
    <text evidence="4">The sequence shown here is derived from an EMBL/GenBank/DDBJ whole genome shotgun (WGS) entry which is preliminary data.</text>
</comment>
<dbReference type="Gene3D" id="3.40.50.300">
    <property type="entry name" value="P-loop containing nucleotide triphosphate hydrolases"/>
    <property type="match status" value="1"/>
</dbReference>
<dbReference type="PROSITE" id="PS51257">
    <property type="entry name" value="PROKAR_LIPOPROTEIN"/>
    <property type="match status" value="1"/>
</dbReference>
<evidence type="ECO:0000259" key="3">
    <source>
        <dbReference type="Pfam" id="PF01656"/>
    </source>
</evidence>
<feature type="domain" description="CobQ/CobB/MinD/ParA nucleotide binding" evidence="3">
    <location>
        <begin position="13"/>
        <end position="208"/>
    </location>
</feature>
<organism evidence="4 5">
    <name type="scientific">Actinokineospora soli</name>
    <dbReference type="NCBI Taxonomy" id="1048753"/>
    <lineage>
        <taxon>Bacteria</taxon>
        <taxon>Bacillati</taxon>
        <taxon>Actinomycetota</taxon>
        <taxon>Actinomycetes</taxon>
        <taxon>Pseudonocardiales</taxon>
        <taxon>Pseudonocardiaceae</taxon>
        <taxon>Actinokineospora</taxon>
    </lineage>
</organism>
<dbReference type="SUPFAM" id="SSF52540">
    <property type="entry name" value="P-loop containing nucleoside triphosphate hydrolases"/>
    <property type="match status" value="1"/>
</dbReference>
<dbReference type="Pfam" id="PF01656">
    <property type="entry name" value="CbiA"/>
    <property type="match status" value="1"/>
</dbReference>
<evidence type="ECO:0000313" key="5">
    <source>
        <dbReference type="Proteomes" id="UP001596512"/>
    </source>
</evidence>
<reference evidence="5" key="1">
    <citation type="journal article" date="2019" name="Int. J. Syst. Evol. Microbiol.">
        <title>The Global Catalogue of Microorganisms (GCM) 10K type strain sequencing project: providing services to taxonomists for standard genome sequencing and annotation.</title>
        <authorList>
            <consortium name="The Broad Institute Genomics Platform"/>
            <consortium name="The Broad Institute Genome Sequencing Center for Infectious Disease"/>
            <person name="Wu L."/>
            <person name="Ma J."/>
        </authorList>
    </citation>
    <scope>NUCLEOTIDE SEQUENCE [LARGE SCALE GENOMIC DNA]</scope>
    <source>
        <strain evidence="5">JCM 17695</strain>
    </source>
</reference>
<gene>
    <name evidence="4" type="ORF">ACFQV2_21470</name>
</gene>
<sequence length="239" mass="24482">MAAHRPGPTAQVVTVLGATGGCGKTTVAATLAVVLAEAQPGEVCLVDLDADGDGVACAFGVRGDRGAGPAGPLALAPGLDGLLAAVAPGPRRSPEAVGELVALLSGQYRHVVVDTAQPLSATVLTALDYSSAHVVVAAAEARSARPLRRVLDVLDLLGFRPDQRSVVANRCDARASYSPDDLAAAARTDVVLRLPFDWAVAAAANRGHLLVDHPYRDAVRRFASARLVPPDLCGRDPPG</sequence>
<keyword evidence="1" id="KW-0547">Nucleotide-binding</keyword>
<evidence type="ECO:0000256" key="2">
    <source>
        <dbReference type="ARBA" id="ARBA00022840"/>
    </source>
</evidence>
<dbReference type="InterPro" id="IPR027417">
    <property type="entry name" value="P-loop_NTPase"/>
</dbReference>
<dbReference type="PANTHER" id="PTHR43384">
    <property type="entry name" value="SEPTUM SITE-DETERMINING PROTEIN MIND HOMOLOG, CHLOROPLASTIC-RELATED"/>
    <property type="match status" value="1"/>
</dbReference>
<dbReference type="InterPro" id="IPR050625">
    <property type="entry name" value="ParA/MinD_ATPase"/>
</dbReference>
<keyword evidence="5" id="KW-1185">Reference proteome</keyword>
<evidence type="ECO:0000313" key="4">
    <source>
        <dbReference type="EMBL" id="MFC7615682.1"/>
    </source>
</evidence>
<protein>
    <submittedName>
        <fullName evidence="4">CpaE family protein</fullName>
    </submittedName>
</protein>
<dbReference type="InterPro" id="IPR002586">
    <property type="entry name" value="CobQ/CobB/MinD/ParA_Nub-bd_dom"/>
</dbReference>
<dbReference type="EMBL" id="JBHTEY010000004">
    <property type="protein sequence ID" value="MFC7615682.1"/>
    <property type="molecule type" value="Genomic_DNA"/>
</dbReference>
<accession>A0ABW2TPE7</accession>
<proteinExistence type="predicted"/>
<dbReference type="Proteomes" id="UP001596512">
    <property type="component" value="Unassembled WGS sequence"/>
</dbReference>
<evidence type="ECO:0000256" key="1">
    <source>
        <dbReference type="ARBA" id="ARBA00022741"/>
    </source>
</evidence>
<dbReference type="PANTHER" id="PTHR43384:SF6">
    <property type="entry name" value="SEPTUM SITE-DETERMINING PROTEIN MIND HOMOLOG, CHLOROPLASTIC"/>
    <property type="match status" value="1"/>
</dbReference>
<name>A0ABW2TPE7_9PSEU</name>